<comment type="caution">
    <text evidence="3">The sequence shown here is derived from an EMBL/GenBank/DDBJ whole genome shotgun (WGS) entry which is preliminary data.</text>
</comment>
<dbReference type="AlphaFoldDB" id="A0A9P8I6H2"/>
<evidence type="ECO:0000256" key="1">
    <source>
        <dbReference type="ARBA" id="ARBA00011047"/>
    </source>
</evidence>
<feature type="compositionally biased region" description="Acidic residues" evidence="2">
    <location>
        <begin position="94"/>
        <end position="106"/>
    </location>
</feature>
<feature type="region of interest" description="Disordered" evidence="2">
    <location>
        <begin position="1"/>
        <end position="23"/>
    </location>
</feature>
<feature type="region of interest" description="Disordered" evidence="2">
    <location>
        <begin position="328"/>
        <end position="349"/>
    </location>
</feature>
<dbReference type="Pfam" id="PF07065">
    <property type="entry name" value="D123"/>
    <property type="match status" value="1"/>
</dbReference>
<reference evidence="3" key="1">
    <citation type="submission" date="2021-03" db="EMBL/GenBank/DDBJ databases">
        <title>Comparative genomics and phylogenomic investigation of the class Geoglossomycetes provide insights into ecological specialization and systematics.</title>
        <authorList>
            <person name="Melie T."/>
            <person name="Pirro S."/>
            <person name="Miller A.N."/>
            <person name="Quandt A."/>
        </authorList>
    </citation>
    <scope>NUCLEOTIDE SEQUENCE</scope>
    <source>
        <strain evidence="3">GBOQ0MN5Z8</strain>
    </source>
</reference>
<evidence type="ECO:0000313" key="4">
    <source>
        <dbReference type="Proteomes" id="UP000698800"/>
    </source>
</evidence>
<dbReference type="EMBL" id="JAGHQL010000034">
    <property type="protein sequence ID" value="KAH0543341.1"/>
    <property type="molecule type" value="Genomic_DNA"/>
</dbReference>
<feature type="compositionally biased region" description="Acidic residues" evidence="2">
    <location>
        <begin position="336"/>
        <end position="346"/>
    </location>
</feature>
<proteinExistence type="inferred from homology"/>
<dbReference type="PANTHER" id="PTHR15323:SF6">
    <property type="entry name" value="CELL DIVISION CYCLE PROTEIN 123 HOMOLOG"/>
    <property type="match status" value="1"/>
</dbReference>
<comment type="similarity">
    <text evidence="1">Belongs to the CDC123 family.</text>
</comment>
<evidence type="ECO:0000256" key="2">
    <source>
        <dbReference type="SAM" id="MobiDB-lite"/>
    </source>
</evidence>
<name>A0A9P8I6H2_9PEZI</name>
<dbReference type="PANTHER" id="PTHR15323">
    <property type="entry name" value="D123 PROTEIN"/>
    <property type="match status" value="1"/>
</dbReference>
<dbReference type="Proteomes" id="UP000698800">
    <property type="component" value="Unassembled WGS sequence"/>
</dbReference>
<dbReference type="GO" id="GO:0005737">
    <property type="term" value="C:cytoplasm"/>
    <property type="evidence" value="ECO:0007669"/>
    <property type="project" value="TreeGrafter"/>
</dbReference>
<sequence>MPAADPHNSDSAESPPRITTRLPFPPVSKSHILHCSYAYWHALYRSITPKARVIPLTPAFLDYLREDGIVLPDDNADEQPPWDDSDSGVYSEDREGEEDDDDDDALLDPSVHFRDTHLLIKEEIASLGGRIAPKLNWSAPRDATWIAANSMACRTPSDIYLLLKSSDFITHDLEHAFDDCIDDEQPEQATLDSSISSTEPAPKTIDDIQYTLVLRKWLELNPSLEFRCFVRQRTLIAMTQRDLNHFDFLFPMADQLRDLTQVFFDERLKTTFPDPNFVFDVYIPPPHKRIWLIDINPWAPRTDPLLFSWLELLRLPLASGSLQVLPDTSDARVDENGTETDEDDAAAELPPFLPELRLVKRDDPEAYGFTTPQYSAHKLPKEVVDASLGGPGPLREFADRWKEMLAQTQQQQEQEDDEEDVGGGAGVVT</sequence>
<feature type="compositionally biased region" description="Acidic residues" evidence="2">
    <location>
        <begin position="74"/>
        <end position="86"/>
    </location>
</feature>
<gene>
    <name evidence="3" type="ORF">FGG08_002297</name>
</gene>
<dbReference type="OrthoDB" id="360540at2759"/>
<evidence type="ECO:0008006" key="5">
    <source>
        <dbReference type="Google" id="ProtNLM"/>
    </source>
</evidence>
<organism evidence="3 4">
    <name type="scientific">Glutinoglossum americanum</name>
    <dbReference type="NCBI Taxonomy" id="1670608"/>
    <lineage>
        <taxon>Eukaryota</taxon>
        <taxon>Fungi</taxon>
        <taxon>Dikarya</taxon>
        <taxon>Ascomycota</taxon>
        <taxon>Pezizomycotina</taxon>
        <taxon>Geoglossomycetes</taxon>
        <taxon>Geoglossales</taxon>
        <taxon>Geoglossaceae</taxon>
        <taxon>Glutinoglossum</taxon>
    </lineage>
</organism>
<accession>A0A9P8I6H2</accession>
<feature type="region of interest" description="Disordered" evidence="2">
    <location>
        <begin position="404"/>
        <end position="429"/>
    </location>
</feature>
<dbReference type="InterPro" id="IPR009772">
    <property type="entry name" value="CDC123"/>
</dbReference>
<feature type="region of interest" description="Disordered" evidence="2">
    <location>
        <begin position="72"/>
        <end position="106"/>
    </location>
</feature>
<keyword evidence="4" id="KW-1185">Reference proteome</keyword>
<evidence type="ECO:0000313" key="3">
    <source>
        <dbReference type="EMBL" id="KAH0543341.1"/>
    </source>
</evidence>
<protein>
    <recommendedName>
        <fullName evidence="5">Cell division cycle protein 123</fullName>
    </recommendedName>
</protein>